<evidence type="ECO:0000313" key="2">
    <source>
        <dbReference type="EMBL" id="CAG8850273.1"/>
    </source>
</evidence>
<reference evidence="2 3" key="1">
    <citation type="submission" date="2021-06" db="EMBL/GenBank/DDBJ databases">
        <authorList>
            <person name="Kallberg Y."/>
            <person name="Tangrot J."/>
            <person name="Rosling A."/>
        </authorList>
    </citation>
    <scope>NUCLEOTIDE SEQUENCE [LARGE SCALE GENOMIC DNA]</scope>
    <source>
        <strain evidence="2 3">120-4 pot B 10/14</strain>
    </source>
</reference>
<dbReference type="SUPFAM" id="SSF56112">
    <property type="entry name" value="Protein kinase-like (PK-like)"/>
    <property type="match status" value="1"/>
</dbReference>
<feature type="domain" description="Protein kinase" evidence="1">
    <location>
        <begin position="1"/>
        <end position="73"/>
    </location>
</feature>
<comment type="caution">
    <text evidence="2">The sequence shown here is derived from an EMBL/GenBank/DDBJ whole genome shotgun (WGS) entry which is preliminary data.</text>
</comment>
<feature type="non-terminal residue" evidence="2">
    <location>
        <position position="73"/>
    </location>
</feature>
<dbReference type="PROSITE" id="PS50011">
    <property type="entry name" value="PROTEIN_KINASE_DOM"/>
    <property type="match status" value="1"/>
</dbReference>
<name>A0ABN7X7Y6_GIGMA</name>
<proteinExistence type="predicted"/>
<dbReference type="EMBL" id="CAJVQB010100300">
    <property type="protein sequence ID" value="CAG8850273.1"/>
    <property type="molecule type" value="Genomic_DNA"/>
</dbReference>
<evidence type="ECO:0000259" key="1">
    <source>
        <dbReference type="PROSITE" id="PS50011"/>
    </source>
</evidence>
<keyword evidence="3" id="KW-1185">Reference proteome</keyword>
<dbReference type="InterPro" id="IPR011009">
    <property type="entry name" value="Kinase-like_dom_sf"/>
</dbReference>
<dbReference type="Pfam" id="PF07714">
    <property type="entry name" value="PK_Tyr_Ser-Thr"/>
    <property type="match status" value="1"/>
</dbReference>
<accession>A0ABN7X7Y6</accession>
<dbReference type="Gene3D" id="1.10.510.10">
    <property type="entry name" value="Transferase(Phosphotransferase) domain 1"/>
    <property type="match status" value="1"/>
</dbReference>
<dbReference type="InterPro" id="IPR001245">
    <property type="entry name" value="Ser-Thr/Tyr_kinase_cat_dom"/>
</dbReference>
<dbReference type="InterPro" id="IPR000719">
    <property type="entry name" value="Prot_kinase_dom"/>
</dbReference>
<dbReference type="Proteomes" id="UP000789901">
    <property type="component" value="Unassembled WGS sequence"/>
</dbReference>
<protein>
    <submittedName>
        <fullName evidence="2">32375_t:CDS:1</fullName>
    </submittedName>
</protein>
<evidence type="ECO:0000313" key="3">
    <source>
        <dbReference type="Proteomes" id="UP000789901"/>
    </source>
</evidence>
<gene>
    <name evidence="2" type="ORF">GMARGA_LOCUS40133</name>
</gene>
<organism evidence="2 3">
    <name type="scientific">Gigaspora margarita</name>
    <dbReference type="NCBI Taxonomy" id="4874"/>
    <lineage>
        <taxon>Eukaryota</taxon>
        <taxon>Fungi</taxon>
        <taxon>Fungi incertae sedis</taxon>
        <taxon>Mucoromycota</taxon>
        <taxon>Glomeromycotina</taxon>
        <taxon>Glomeromycetes</taxon>
        <taxon>Diversisporales</taxon>
        <taxon>Gigasporaceae</taxon>
        <taxon>Gigaspora</taxon>
    </lineage>
</organism>
<sequence length="73" mass="8434">MLKFQIFGLSKNFNSIAATTAVKDFRVIPFIDPQYDKKSDVYSIGVMMWEISSNERAPFNQSNDFVLPLRIIE</sequence>